<dbReference type="InterPro" id="IPR015942">
    <property type="entry name" value="Asp/Glu/hydantoin_racemase"/>
</dbReference>
<name>A0A430AYB5_9ENTE</name>
<dbReference type="PANTHER" id="PTHR21198">
    <property type="entry name" value="GLUTAMATE RACEMASE"/>
    <property type="match status" value="1"/>
</dbReference>
<dbReference type="NCBIfam" id="TIGR00035">
    <property type="entry name" value="asp_race"/>
    <property type="match status" value="1"/>
</dbReference>
<proteinExistence type="inferred from homology"/>
<dbReference type="Proteomes" id="UP000287605">
    <property type="component" value="Unassembled WGS sequence"/>
</dbReference>
<comment type="caution">
    <text evidence="3">The sequence shown here is derived from an EMBL/GenBank/DDBJ whole genome shotgun (WGS) entry which is preliminary data.</text>
</comment>
<sequence>MKTIGLIGGMSWESTLTYYKLINEGVRKRLGGLHSAKCLLNSVDFEEIEHLQSTNQWGKAVGILGEAAQSLEKGGADFIILCTNTMHKIFDELTPLVSIPFIHISDATADTLNEKSIKNALLLGTKYTMTEDFIKHRLNSSGIDILIPNTSEIEEINRIIFEELCMGKIATESKKYLLEVIARFQQKNIQSVILGCTEIGLLINQSDCEIPVLDTTVVHSEKAVDFSLS</sequence>
<dbReference type="InterPro" id="IPR004380">
    <property type="entry name" value="Asp_race"/>
</dbReference>
<keyword evidence="4" id="KW-1185">Reference proteome</keyword>
<dbReference type="Pfam" id="PF01177">
    <property type="entry name" value="Asp_Glu_race"/>
    <property type="match status" value="1"/>
</dbReference>
<comment type="similarity">
    <text evidence="1">Belongs to the aspartate/glutamate racemases family.</text>
</comment>
<evidence type="ECO:0000256" key="2">
    <source>
        <dbReference type="ARBA" id="ARBA00023235"/>
    </source>
</evidence>
<evidence type="ECO:0000313" key="3">
    <source>
        <dbReference type="EMBL" id="RSU13039.1"/>
    </source>
</evidence>
<organism evidence="3 4">
    <name type="scientific">Vagococcus elongatus</name>
    <dbReference type="NCBI Taxonomy" id="180344"/>
    <lineage>
        <taxon>Bacteria</taxon>
        <taxon>Bacillati</taxon>
        <taxon>Bacillota</taxon>
        <taxon>Bacilli</taxon>
        <taxon>Lactobacillales</taxon>
        <taxon>Enterococcaceae</taxon>
        <taxon>Vagococcus</taxon>
    </lineage>
</organism>
<dbReference type="AlphaFoldDB" id="A0A430AYB5"/>
<dbReference type="RefSeq" id="WP_126808045.1">
    <property type="nucleotide sequence ID" value="NZ_NGKA01000006.1"/>
</dbReference>
<evidence type="ECO:0000313" key="4">
    <source>
        <dbReference type="Proteomes" id="UP000287605"/>
    </source>
</evidence>
<dbReference type="SUPFAM" id="SSF53681">
    <property type="entry name" value="Aspartate/glutamate racemase"/>
    <property type="match status" value="2"/>
</dbReference>
<dbReference type="PANTHER" id="PTHR21198:SF7">
    <property type="entry name" value="ASPARTATE-GLUTAMATE RACEMASE FAMILY"/>
    <property type="match status" value="1"/>
</dbReference>
<dbReference type="OrthoDB" id="9803739at2"/>
<dbReference type="GO" id="GO:0047661">
    <property type="term" value="F:amino-acid racemase activity"/>
    <property type="evidence" value="ECO:0007669"/>
    <property type="project" value="InterPro"/>
</dbReference>
<accession>A0A430AYB5</accession>
<gene>
    <name evidence="3" type="ORF">CBF29_05050</name>
</gene>
<dbReference type="Gene3D" id="3.40.50.1860">
    <property type="match status" value="2"/>
</dbReference>
<protein>
    <submittedName>
        <fullName evidence="3">Aspartate racemase</fullName>
    </submittedName>
</protein>
<keyword evidence="2" id="KW-0413">Isomerase</keyword>
<dbReference type="PROSITE" id="PS00924">
    <property type="entry name" value="ASP_GLU_RACEMASE_2"/>
    <property type="match status" value="1"/>
</dbReference>
<evidence type="ECO:0000256" key="1">
    <source>
        <dbReference type="ARBA" id="ARBA00007847"/>
    </source>
</evidence>
<dbReference type="EMBL" id="NGKA01000006">
    <property type="protein sequence ID" value="RSU13039.1"/>
    <property type="molecule type" value="Genomic_DNA"/>
</dbReference>
<dbReference type="InterPro" id="IPR033134">
    <property type="entry name" value="Asp/Glu_racemase_AS_2"/>
</dbReference>
<dbReference type="InterPro" id="IPR001920">
    <property type="entry name" value="Asp/Glu_race"/>
</dbReference>
<reference evidence="3 4" key="1">
    <citation type="submission" date="2017-05" db="EMBL/GenBank/DDBJ databases">
        <title>Vagococcus spp. assemblies.</title>
        <authorList>
            <person name="Gulvik C.A."/>
        </authorList>
    </citation>
    <scope>NUCLEOTIDE SEQUENCE [LARGE SCALE GENOMIC DNA]</scope>
    <source>
        <strain evidence="3 4">CCUG 51432</strain>
    </source>
</reference>